<dbReference type="PANTHER" id="PTHR47561:SF2">
    <property type="entry name" value="HYPOTHETICAL POLYSACCHARIDE DEACETYLASE (EUROFUNG)"/>
    <property type="match status" value="1"/>
</dbReference>
<proteinExistence type="predicted"/>
<dbReference type="Proteomes" id="UP000076449">
    <property type="component" value="Chromosome II"/>
</dbReference>
<organism evidence="3">
    <name type="scientific">Penicillium chrysogenum</name>
    <name type="common">Penicillium notatum</name>
    <dbReference type="NCBI Taxonomy" id="5076"/>
    <lineage>
        <taxon>Eukaryota</taxon>
        <taxon>Fungi</taxon>
        <taxon>Dikarya</taxon>
        <taxon>Ascomycota</taxon>
        <taxon>Pezizomycotina</taxon>
        <taxon>Eurotiomycetes</taxon>
        <taxon>Eurotiomycetidae</taxon>
        <taxon>Eurotiales</taxon>
        <taxon>Aspergillaceae</taxon>
        <taxon>Penicillium</taxon>
        <taxon>Penicillium chrysogenum species complex</taxon>
    </lineage>
</organism>
<name>A0A162CTC0_PENCH</name>
<evidence type="ECO:0000313" key="3">
    <source>
        <dbReference type="EMBL" id="KZN86290.1"/>
    </source>
</evidence>
<evidence type="ECO:0000259" key="2">
    <source>
        <dbReference type="PROSITE" id="PS51677"/>
    </source>
</evidence>
<dbReference type="PROSITE" id="PS51677">
    <property type="entry name" value="NODB"/>
    <property type="match status" value="1"/>
</dbReference>
<dbReference type="InterPro" id="IPR037950">
    <property type="entry name" value="PgdA-like"/>
</dbReference>
<feature type="coiled-coil region" evidence="1">
    <location>
        <begin position="636"/>
        <end position="663"/>
    </location>
</feature>
<dbReference type="Pfam" id="PF01522">
    <property type="entry name" value="Polysacc_deac_1"/>
    <property type="match status" value="1"/>
</dbReference>
<dbReference type="Pfam" id="PF11951">
    <property type="entry name" value="Fungal_trans_2"/>
    <property type="match status" value="1"/>
</dbReference>
<evidence type="ECO:0000256" key="1">
    <source>
        <dbReference type="SAM" id="Coils"/>
    </source>
</evidence>
<dbReference type="GO" id="GO:0005975">
    <property type="term" value="P:carbohydrate metabolic process"/>
    <property type="evidence" value="ECO:0007669"/>
    <property type="project" value="InterPro"/>
</dbReference>
<dbReference type="SUPFAM" id="SSF88713">
    <property type="entry name" value="Glycoside hydrolase/deacetylase"/>
    <property type="match status" value="1"/>
</dbReference>
<feature type="domain" description="NodB homology" evidence="2">
    <location>
        <begin position="30"/>
        <end position="240"/>
    </location>
</feature>
<dbReference type="InterPro" id="IPR011330">
    <property type="entry name" value="Glyco_hydro/deAcase_b/a-brl"/>
</dbReference>
<keyword evidence="1" id="KW-0175">Coiled coil</keyword>
<dbReference type="GO" id="GO:0016810">
    <property type="term" value="F:hydrolase activity, acting on carbon-nitrogen (but not peptide) bonds"/>
    <property type="evidence" value="ECO:0007669"/>
    <property type="project" value="InterPro"/>
</dbReference>
<dbReference type="InterPro" id="IPR002509">
    <property type="entry name" value="NODB_dom"/>
</dbReference>
<dbReference type="Gene3D" id="3.20.20.370">
    <property type="entry name" value="Glycoside hydrolase/deacetylase"/>
    <property type="match status" value="1"/>
</dbReference>
<gene>
    <name evidence="3" type="ORF">EN45_048080</name>
</gene>
<accession>A0A162CTC0</accession>
<dbReference type="EMBL" id="CM002799">
    <property type="protein sequence ID" value="KZN86290.1"/>
    <property type="molecule type" value="Genomic_DNA"/>
</dbReference>
<reference evidence="3" key="1">
    <citation type="journal article" date="2014" name="Genome Announc.">
        <title>Complete sequencing and chromosome-scale genome assembly of the industrial progenitor strain P2niaD18 from the penicillin producer Penicillium chrysogenum.</title>
        <authorList>
            <person name="Specht T."/>
            <person name="Dahlmann T.A."/>
            <person name="Zadra I."/>
            <person name="Kurnsteiner H."/>
            <person name="Kuck U."/>
        </authorList>
    </citation>
    <scope>NUCLEOTIDE SEQUENCE [LARGE SCALE GENOMIC DNA]</scope>
    <source>
        <strain evidence="3">P2niaD18</strain>
    </source>
</reference>
<sequence>MSSRKPKVQILLSVDFDAVSGFLGTGASATTNLADYSSGFFAAQVGVPRLLRLFKKHGIGSSVTWFVPGHSMESFPEETKAIVQSGAEIGCHGYAHEGSSQMTESQEREVIAKCVQLATDLTGKKPRGWRAPLYQLRTHTIRVLEEFGFLYDSSLTHHDSSLYFVPRMSEPKAIDFSPSKSASTWMKPLPVPAARTPQTLVEIPCNWYMEDMTPMQYLPGLENSHGFVSPLTIEQNWKSRFEFLYSEALEKSIEEDSEQGFVFPLVLHPDTSGMAHVVGMIDRMISWLKQQEVEFVTFGECAAEWKRNQARGVAFGRAGVWNKTGASQPTHGSLSSEMHVWCPVPTISSWGFINSGVSTFAHPDEVNVDFDELNALISVAGSSDSQIWSWLRHFPHLSELTSNFNPSLPPSLALFPELSKSGHGELFDYYLQQVCPRTTASSTFSSPFASVILPFCLSASPTLFKAIQALGACHWSRLNPSYGAIGLRYKSEALRDLRQRLSSEGSLTCSMDPEVLVIMIMLCLYEIVDKCDQQWTIHLKGANDLIRLRRKQQMTLSQSTAPSNPVTSFAEQFFAFQDVMGRTACAKEVLFGTDYWKPDERNIDLWMGCSPELVSILAKITDMSRTRRQHTSDADKASFSLRAASLERQLENLVQEVGEGDDEILALVADAKRLAAMLYLHCALYGAGPTTPLVKCYVRQILRLISDLLDRKSLVNVTWPVFVAAVELDPSDDELFPDSATESGSGRAIVLRSLATMADSTISNIARTRAVITKLWQTRDTDLIKGTALQNHCNDWEWHVVPISNAMSLA</sequence>
<protein>
    <submittedName>
        <fullName evidence="3">Peptidoglycan deacetylase</fullName>
    </submittedName>
</protein>
<dbReference type="PANTHER" id="PTHR47561">
    <property type="entry name" value="POLYSACCHARIDE DEACETYLASE FAMILY PROTEIN (AFU_ORTHOLOGUE AFUA_6G05030)"/>
    <property type="match status" value="1"/>
</dbReference>
<dbReference type="AlphaFoldDB" id="A0A162CTC0"/>
<dbReference type="InterPro" id="IPR021858">
    <property type="entry name" value="Fun_TF"/>
</dbReference>
<dbReference type="CDD" id="cd10938">
    <property type="entry name" value="CE4_HpPgdA_like"/>
    <property type="match status" value="1"/>
</dbReference>